<dbReference type="AlphaFoldDB" id="A0A641RR22"/>
<reference evidence="2" key="1">
    <citation type="journal article" date="2019" name="Nat. Med.">
        <title>A library of human gut bacterial isolates paired with longitudinal multiomics data enables mechanistic microbiome research.</title>
        <authorList>
            <person name="Poyet M."/>
            <person name="Groussin M."/>
            <person name="Gibbons S.M."/>
            <person name="Avila-Pacheco J."/>
            <person name="Jiang X."/>
            <person name="Kearney S.M."/>
            <person name="Perrotta A.R."/>
            <person name="Berdy B."/>
            <person name="Zhao S."/>
            <person name="Lieberman T.D."/>
            <person name="Swanson P.K."/>
            <person name="Smith M."/>
            <person name="Roesemann S."/>
            <person name="Alexander J.E."/>
            <person name="Rich S.A."/>
            <person name="Livny J."/>
            <person name="Vlamakis H."/>
            <person name="Clish C."/>
            <person name="Bullock K."/>
            <person name="Deik A."/>
            <person name="Scott J."/>
            <person name="Pierce K.A."/>
            <person name="Xavier R.J."/>
            <person name="Alm E.J."/>
        </authorList>
    </citation>
    <scope>NUCLEOTIDE SEQUENCE</scope>
    <source>
        <strain evidence="2">BIOML-A147</strain>
    </source>
</reference>
<dbReference type="Gene3D" id="3.40.50.1110">
    <property type="entry name" value="SGNH hydrolase"/>
    <property type="match status" value="1"/>
</dbReference>
<dbReference type="InterPro" id="IPR036514">
    <property type="entry name" value="SGNH_hydro_sf"/>
</dbReference>
<feature type="non-terminal residue" evidence="2">
    <location>
        <position position="89"/>
    </location>
</feature>
<feature type="chain" id="PRO_5025047148" evidence="1">
    <location>
        <begin position="20"/>
        <end position="89"/>
    </location>
</feature>
<dbReference type="EMBL" id="VWKO01000439">
    <property type="protein sequence ID" value="KAA4019773.1"/>
    <property type="molecule type" value="Genomic_DNA"/>
</dbReference>
<accession>A0A641RR22</accession>
<evidence type="ECO:0000256" key="1">
    <source>
        <dbReference type="SAM" id="SignalP"/>
    </source>
</evidence>
<organism evidence="2">
    <name type="scientific">Bacteroides ovatus</name>
    <dbReference type="NCBI Taxonomy" id="28116"/>
    <lineage>
        <taxon>Bacteria</taxon>
        <taxon>Pseudomonadati</taxon>
        <taxon>Bacteroidota</taxon>
        <taxon>Bacteroidia</taxon>
        <taxon>Bacteroidales</taxon>
        <taxon>Bacteroidaceae</taxon>
        <taxon>Bacteroides</taxon>
    </lineage>
</organism>
<dbReference type="SUPFAM" id="SSF52266">
    <property type="entry name" value="SGNH hydrolase"/>
    <property type="match status" value="1"/>
</dbReference>
<evidence type="ECO:0000313" key="2">
    <source>
        <dbReference type="EMBL" id="KAA4019773.1"/>
    </source>
</evidence>
<dbReference type="GO" id="GO:0016788">
    <property type="term" value="F:hydrolase activity, acting on ester bonds"/>
    <property type="evidence" value="ECO:0007669"/>
    <property type="project" value="UniProtKB-ARBA"/>
</dbReference>
<feature type="signal peptide" evidence="1">
    <location>
        <begin position="1"/>
        <end position="19"/>
    </location>
</feature>
<protein>
    <submittedName>
        <fullName evidence="2">Sialate O-acetylesterase</fullName>
    </submittedName>
</protein>
<name>A0A641RR22_BACOV</name>
<gene>
    <name evidence="2" type="ORF">F3D60_29635</name>
</gene>
<proteinExistence type="predicted"/>
<keyword evidence="1" id="KW-0732">Signal</keyword>
<sequence length="89" mass="10089">MKKILLLSVCLFVCWALFAQQRIKVACVGNSITYGTGLADRATQSYPVQLQKLLGEHYEVENFGKPGATLLNQGHRPYTRQEEYRKALD</sequence>
<comment type="caution">
    <text evidence="2">The sequence shown here is derived from an EMBL/GenBank/DDBJ whole genome shotgun (WGS) entry which is preliminary data.</text>
</comment>